<proteinExistence type="predicted"/>
<accession>A0A087M5Y4</accession>
<sequence>MPALPQISHFLAERHESLWLRLSALHKDICAIAAKKPEAPVGNTERATVEGLISDCRPFLKKPADRLPVAAQNFAGLAVQLGQVLAALEDFENRHAFWDGKANCRCWRVAGAALPVARLRQAVPPFELKTFKGRDMREALAKLMNAKESRVYEAGFAAGRAARLGPPDVDQDPF</sequence>
<evidence type="ECO:0000313" key="2">
    <source>
        <dbReference type="Proteomes" id="UP000028981"/>
    </source>
</evidence>
<reference evidence="1 2" key="1">
    <citation type="submission" date="2014-08" db="EMBL/GenBank/DDBJ databases">
        <authorList>
            <person name="Hassan Y.I."/>
            <person name="Lepp D."/>
            <person name="Zhou T."/>
        </authorList>
    </citation>
    <scope>NUCLEOTIDE SEQUENCE [LARGE SCALE GENOMIC DNA]</scope>
    <source>
        <strain evidence="1 2">IFO13584</strain>
    </source>
</reference>
<dbReference type="OrthoDB" id="7949176at2"/>
<name>A0A087M5Y4_9HYPH</name>
<gene>
    <name evidence="1" type="ORF">JP75_04855</name>
</gene>
<organism evidence="1 2">
    <name type="scientific">Devosia riboflavina</name>
    <dbReference type="NCBI Taxonomy" id="46914"/>
    <lineage>
        <taxon>Bacteria</taxon>
        <taxon>Pseudomonadati</taxon>
        <taxon>Pseudomonadota</taxon>
        <taxon>Alphaproteobacteria</taxon>
        <taxon>Hyphomicrobiales</taxon>
        <taxon>Devosiaceae</taxon>
        <taxon>Devosia</taxon>
    </lineage>
</organism>
<protein>
    <submittedName>
        <fullName evidence="1">Uncharacterized protein</fullName>
    </submittedName>
</protein>
<dbReference type="RefSeq" id="WP_035079878.1">
    <property type="nucleotide sequence ID" value="NZ_JQGC01000003.1"/>
</dbReference>
<dbReference type="AlphaFoldDB" id="A0A087M5Y4"/>
<evidence type="ECO:0000313" key="1">
    <source>
        <dbReference type="EMBL" id="KFL32287.1"/>
    </source>
</evidence>
<comment type="caution">
    <text evidence="1">The sequence shown here is derived from an EMBL/GenBank/DDBJ whole genome shotgun (WGS) entry which is preliminary data.</text>
</comment>
<dbReference type="Proteomes" id="UP000028981">
    <property type="component" value="Unassembled WGS sequence"/>
</dbReference>
<keyword evidence="2" id="KW-1185">Reference proteome</keyword>
<dbReference type="EMBL" id="JQGC01000003">
    <property type="protein sequence ID" value="KFL32287.1"/>
    <property type="molecule type" value="Genomic_DNA"/>
</dbReference>